<evidence type="ECO:0000259" key="1">
    <source>
        <dbReference type="Pfam" id="PF05699"/>
    </source>
</evidence>
<dbReference type="PANTHER" id="PTHR11697">
    <property type="entry name" value="GENERAL TRANSCRIPTION FACTOR 2-RELATED ZINC FINGER PROTEIN"/>
    <property type="match status" value="1"/>
</dbReference>
<dbReference type="EMBL" id="JBBNAG010000001">
    <property type="protein sequence ID" value="KAK9166746.1"/>
    <property type="molecule type" value="Genomic_DNA"/>
</dbReference>
<keyword evidence="3" id="KW-1185">Reference proteome</keyword>
<protein>
    <recommendedName>
        <fullName evidence="1">HAT C-terminal dimerisation domain-containing protein</fullName>
    </recommendedName>
</protein>
<evidence type="ECO:0000313" key="3">
    <source>
        <dbReference type="Proteomes" id="UP001419268"/>
    </source>
</evidence>
<dbReference type="GO" id="GO:0046983">
    <property type="term" value="F:protein dimerization activity"/>
    <property type="evidence" value="ECO:0007669"/>
    <property type="project" value="InterPro"/>
</dbReference>
<evidence type="ECO:0000313" key="2">
    <source>
        <dbReference type="EMBL" id="KAK9166746.1"/>
    </source>
</evidence>
<dbReference type="Pfam" id="PF05699">
    <property type="entry name" value="Dimer_Tnp_hAT"/>
    <property type="match status" value="1"/>
</dbReference>
<name>A0AAP0L975_9MAGN</name>
<sequence>MLGTMRAQVVLVDKKSLVTVEHHYHFDMFNSVIDYQLEELNYRFNDDALEILKLSCALQPNDQFKLFDVDQICILARKFYPADFSDQEMHHLRCQLEHYEIDVLHHKCFQNLSSTSELLEILIRTNKSHHYNLVERLIRLILTLPVSTASTERAFSAMKRIKSDLRNRMEEEFLTDTMIIHIEREFAQNIDIDEVIDEFDSLKQMRAQLK</sequence>
<gene>
    <name evidence="2" type="ORF">Scep_001937</name>
</gene>
<dbReference type="Proteomes" id="UP001419268">
    <property type="component" value="Unassembled WGS sequence"/>
</dbReference>
<feature type="domain" description="HAT C-terminal dimerisation" evidence="1">
    <location>
        <begin position="107"/>
        <end position="180"/>
    </location>
</feature>
<comment type="caution">
    <text evidence="2">The sequence shown here is derived from an EMBL/GenBank/DDBJ whole genome shotgun (WGS) entry which is preliminary data.</text>
</comment>
<dbReference type="InterPro" id="IPR055298">
    <property type="entry name" value="AtLOH3-like"/>
</dbReference>
<dbReference type="InterPro" id="IPR012337">
    <property type="entry name" value="RNaseH-like_sf"/>
</dbReference>
<dbReference type="SUPFAM" id="SSF53098">
    <property type="entry name" value="Ribonuclease H-like"/>
    <property type="match status" value="1"/>
</dbReference>
<proteinExistence type="predicted"/>
<dbReference type="PANTHER" id="PTHR11697:SF230">
    <property type="entry name" value="ZINC FINGER, MYM DOMAIN CONTAINING 1"/>
    <property type="match status" value="1"/>
</dbReference>
<dbReference type="AlphaFoldDB" id="A0AAP0L975"/>
<reference evidence="2 3" key="1">
    <citation type="submission" date="2024-01" db="EMBL/GenBank/DDBJ databases">
        <title>Genome assemblies of Stephania.</title>
        <authorList>
            <person name="Yang L."/>
        </authorList>
    </citation>
    <scope>NUCLEOTIDE SEQUENCE [LARGE SCALE GENOMIC DNA]</scope>
    <source>
        <strain evidence="2">JXDWG</strain>
        <tissue evidence="2">Leaf</tissue>
    </source>
</reference>
<accession>A0AAP0L975</accession>
<organism evidence="2 3">
    <name type="scientific">Stephania cephalantha</name>
    <dbReference type="NCBI Taxonomy" id="152367"/>
    <lineage>
        <taxon>Eukaryota</taxon>
        <taxon>Viridiplantae</taxon>
        <taxon>Streptophyta</taxon>
        <taxon>Embryophyta</taxon>
        <taxon>Tracheophyta</taxon>
        <taxon>Spermatophyta</taxon>
        <taxon>Magnoliopsida</taxon>
        <taxon>Ranunculales</taxon>
        <taxon>Menispermaceae</taxon>
        <taxon>Menispermoideae</taxon>
        <taxon>Cissampelideae</taxon>
        <taxon>Stephania</taxon>
    </lineage>
</organism>
<dbReference type="InterPro" id="IPR008906">
    <property type="entry name" value="HATC_C_dom"/>
</dbReference>